<dbReference type="Proteomes" id="UP000823771">
    <property type="component" value="Unassembled WGS sequence"/>
</dbReference>
<protein>
    <submittedName>
        <fullName evidence="3">Transglutaminase domain-containing protein</fullName>
    </submittedName>
</protein>
<gene>
    <name evidence="3" type="ORF">IAB80_03860</name>
</gene>
<reference evidence="3" key="1">
    <citation type="submission" date="2020-10" db="EMBL/GenBank/DDBJ databases">
        <authorList>
            <person name="Gilroy R."/>
        </authorList>
    </citation>
    <scope>NUCLEOTIDE SEQUENCE</scope>
    <source>
        <strain evidence="3">2478</strain>
    </source>
</reference>
<organism evidence="3 4">
    <name type="scientific">Candidatus Cryptobacteroides excrementipullorum</name>
    <dbReference type="NCBI Taxonomy" id="2840761"/>
    <lineage>
        <taxon>Bacteria</taxon>
        <taxon>Pseudomonadati</taxon>
        <taxon>Bacteroidota</taxon>
        <taxon>Bacteroidia</taxon>
        <taxon>Bacteroidales</taxon>
        <taxon>Candidatus Cryptobacteroides</taxon>
    </lineage>
</organism>
<evidence type="ECO:0000256" key="1">
    <source>
        <dbReference type="SAM" id="SignalP"/>
    </source>
</evidence>
<sequence>MKKFLPAAICAASLLLTSCNAGDSFFADDSSYRKTVMKDYSHRVELLGGYDATGIVDDPSVTPREKEMLQFLYAYMPMGDMINYDGEYFLENVRLSEQARQTFSWGKEIPEMVYRHFVVPIRVNNEDIDGSRAVFFKELAPRVKDLSMKDAILEVNHWCHEKVVYTPTDSRTRGPLSLVCGAAGRCGEESTFLVSALRSVGIPARQVYTPRWAHTDDNHAWVEAWADGQWHFLGACEPEPVLDLGWFNSSASRGMLLHTNVFGRYNGPEQVMSRTELFTEINITSNYAPTASVEVQAVDTEGAPVPGALVEFKVYNYSEFYSIAKKTAGQDGKVSVTAGCGDALVWASDPETGRYGFHVASFGKDSSLKIVLSHKAGDNFRSEVSIIPPKESGKLPEVTEEQRAENTRRMVQEDSIRNAYVATFCTPEDGKAFAAANGLDKERTARLLVESKGNHEAIKAFLSEAVSKGQADRALDLLESIRPKDLGDTPVSVLDDHLYNSTGTDPRVISPRVRMELLSAYREYLQKNIPEDLAASFKQDPQNLVSWCRENLAMADDYCMRLVPTRPEGTWKSRVSDGYSRDLFFVAACRSLEIPAWVDEVSGKVRYFHQGKEFDVDFEAPEPQPNDYGTVVLGYTPTKDVKDPRYSIHFTISRIEDGRLVLMNFDEGGTVDELFTTGARLEAGDYALVSGTRLDGGEVLSEISIFTVPEDGKVKVELLIPEKVDTSRILGTADLSAQYYDADGQVKTLKDFIGSDKCVVAVLGAGEEPTNHILNDISVFKKDMEKSGAKMLMVFADGENAKRFRAADFPDLPENIVFGTDKDGSVKEALLKGAGSDKEALPVVSIIDGFGNITFLTSGYIIGTGERLLRDFRE</sequence>
<comment type="caution">
    <text evidence="3">The sequence shown here is derived from an EMBL/GenBank/DDBJ whole genome shotgun (WGS) entry which is preliminary data.</text>
</comment>
<name>A0A9D9NLL3_9BACT</name>
<feature type="signal peptide" evidence="1">
    <location>
        <begin position="1"/>
        <end position="21"/>
    </location>
</feature>
<dbReference type="AlphaFoldDB" id="A0A9D9NLL3"/>
<dbReference type="Gene3D" id="3.10.620.30">
    <property type="match status" value="1"/>
</dbReference>
<dbReference type="SMART" id="SM00460">
    <property type="entry name" value="TGc"/>
    <property type="match status" value="1"/>
</dbReference>
<dbReference type="EMBL" id="JADILZ010000034">
    <property type="protein sequence ID" value="MBO8478006.1"/>
    <property type="molecule type" value="Genomic_DNA"/>
</dbReference>
<dbReference type="InterPro" id="IPR002931">
    <property type="entry name" value="Transglutaminase-like"/>
</dbReference>
<keyword evidence="1" id="KW-0732">Signal</keyword>
<evidence type="ECO:0000313" key="4">
    <source>
        <dbReference type="Proteomes" id="UP000823771"/>
    </source>
</evidence>
<dbReference type="PANTHER" id="PTHR35532">
    <property type="entry name" value="SIMILAR TO POLYHYDROXYALKANOATE DEPOLYMERASE"/>
    <property type="match status" value="1"/>
</dbReference>
<dbReference type="PANTHER" id="PTHR35532:SF5">
    <property type="entry name" value="CARBOHYDRATE-BINDING DOMAIN-CONTAINING PROTEIN"/>
    <property type="match status" value="1"/>
</dbReference>
<evidence type="ECO:0000313" key="3">
    <source>
        <dbReference type="EMBL" id="MBO8478006.1"/>
    </source>
</evidence>
<dbReference type="InterPro" id="IPR038765">
    <property type="entry name" value="Papain-like_cys_pep_sf"/>
</dbReference>
<dbReference type="SUPFAM" id="SSF54001">
    <property type="entry name" value="Cysteine proteinases"/>
    <property type="match status" value="1"/>
</dbReference>
<reference evidence="3" key="2">
    <citation type="journal article" date="2021" name="PeerJ">
        <title>Extensive microbial diversity within the chicken gut microbiome revealed by metagenomics and culture.</title>
        <authorList>
            <person name="Gilroy R."/>
            <person name="Ravi A."/>
            <person name="Getino M."/>
            <person name="Pursley I."/>
            <person name="Horton D.L."/>
            <person name="Alikhan N.F."/>
            <person name="Baker D."/>
            <person name="Gharbi K."/>
            <person name="Hall N."/>
            <person name="Watson M."/>
            <person name="Adriaenssens E.M."/>
            <person name="Foster-Nyarko E."/>
            <person name="Jarju S."/>
            <person name="Secka A."/>
            <person name="Antonio M."/>
            <person name="Oren A."/>
            <person name="Chaudhuri R.R."/>
            <person name="La Ragione R."/>
            <person name="Hildebrand F."/>
            <person name="Pallen M.J."/>
        </authorList>
    </citation>
    <scope>NUCLEOTIDE SEQUENCE</scope>
    <source>
        <strain evidence="3">2478</strain>
    </source>
</reference>
<dbReference type="Pfam" id="PF01841">
    <property type="entry name" value="Transglut_core"/>
    <property type="match status" value="1"/>
</dbReference>
<accession>A0A9D9NLL3</accession>
<feature type="domain" description="Transglutaminase-like" evidence="2">
    <location>
        <begin position="178"/>
        <end position="237"/>
    </location>
</feature>
<dbReference type="Gene3D" id="2.60.40.1120">
    <property type="entry name" value="Carboxypeptidase-like, regulatory domain"/>
    <property type="match status" value="1"/>
</dbReference>
<feature type="chain" id="PRO_5038833328" evidence="1">
    <location>
        <begin position="22"/>
        <end position="874"/>
    </location>
</feature>
<evidence type="ECO:0000259" key="2">
    <source>
        <dbReference type="SMART" id="SM00460"/>
    </source>
</evidence>
<dbReference type="PROSITE" id="PS51257">
    <property type="entry name" value="PROKAR_LIPOPROTEIN"/>
    <property type="match status" value="1"/>
</dbReference>
<proteinExistence type="predicted"/>